<feature type="transmembrane region" description="Helical" evidence="2">
    <location>
        <begin position="140"/>
        <end position="163"/>
    </location>
</feature>
<feature type="compositionally biased region" description="Low complexity" evidence="1">
    <location>
        <begin position="40"/>
        <end position="51"/>
    </location>
</feature>
<keyword evidence="4" id="KW-1185">Reference proteome</keyword>
<comment type="caution">
    <text evidence="3">The sequence shown here is derived from an EMBL/GenBank/DDBJ whole genome shotgun (WGS) entry which is preliminary data.</text>
</comment>
<protein>
    <submittedName>
        <fullName evidence="3">Uncharacterized protein</fullName>
    </submittedName>
</protein>
<dbReference type="RefSeq" id="WP_135978421.1">
    <property type="nucleotide sequence ID" value="NZ_BQKC01000001.1"/>
</dbReference>
<feature type="region of interest" description="Disordered" evidence="1">
    <location>
        <begin position="1"/>
        <end position="72"/>
    </location>
</feature>
<dbReference type="Proteomes" id="UP001055025">
    <property type="component" value="Unassembled WGS sequence"/>
</dbReference>
<evidence type="ECO:0000313" key="3">
    <source>
        <dbReference type="EMBL" id="GJM56039.1"/>
    </source>
</evidence>
<feature type="compositionally biased region" description="Basic residues" evidence="1">
    <location>
        <begin position="13"/>
        <end position="22"/>
    </location>
</feature>
<feature type="compositionally biased region" description="Basic residues" evidence="1">
    <location>
        <begin position="120"/>
        <end position="132"/>
    </location>
</feature>
<feature type="compositionally biased region" description="Basic and acidic residues" evidence="1">
    <location>
        <begin position="25"/>
        <end position="39"/>
    </location>
</feature>
<dbReference type="AlphaFoldDB" id="A0AAV5B6X2"/>
<keyword evidence="2" id="KW-0472">Membrane</keyword>
<evidence type="ECO:0000256" key="2">
    <source>
        <dbReference type="SAM" id="Phobius"/>
    </source>
</evidence>
<reference evidence="3" key="1">
    <citation type="journal article" date="2022" name="Int. J. Syst. Evol. Microbiol.">
        <title>Granulimonas faecalis gen. nov., sp. nov., and Leptogranulimonas caecicola gen. nov., sp. nov., novel lactate-producing Atopobiaceae bacteria isolated from mouse intestines, and an emended description of the family Atopobiaceae.</title>
        <authorList>
            <person name="Morinaga K."/>
            <person name="Kusada H."/>
            <person name="Sakamoto S."/>
            <person name="Murakami T."/>
            <person name="Toyoda A."/>
            <person name="Mori H."/>
            <person name="Meng X.Y."/>
            <person name="Takashino M."/>
            <person name="Murotomi K."/>
            <person name="Tamaki H."/>
        </authorList>
    </citation>
    <scope>NUCLEOTIDE SEQUENCE</scope>
    <source>
        <strain evidence="3">OPF53</strain>
    </source>
</reference>
<gene>
    <name evidence="3" type="ORF">ATOP_16940</name>
</gene>
<proteinExistence type="predicted"/>
<dbReference type="EMBL" id="BQKC01000001">
    <property type="protein sequence ID" value="GJM56039.1"/>
    <property type="molecule type" value="Genomic_DNA"/>
</dbReference>
<keyword evidence="2" id="KW-0812">Transmembrane</keyword>
<sequence length="307" mass="31617">MANNPYSDGSSRTPRHAKHAARPGKSSEPRRFGARRQQEEAPVPRAAVGPVDVPPVSGPEDVVTVPDGAPRPIGVDPSETGAFSTLASGQGAVLHDRGSASEAASAARENFRRGGSARLNRGKRPHVASRHGGAHVSRPVAIGLGVAAACVVVVLAVVVIGALHTVPTSLDGDAGQTPARVEQTQDDQGQGIEYAGYTYGVRQDDDGAGYSFVRTQGADGDPQVLFRLQGTPVTVVLYNGGFLIPENLGGSWNVVSWVMGDGSVESVLAHDDGTPVEGSGTVSSAKLDGSNLVLSFDNDVTETVSLG</sequence>
<name>A0AAV5B6X2_9ACTN</name>
<feature type="region of interest" description="Disordered" evidence="1">
    <location>
        <begin position="103"/>
        <end position="132"/>
    </location>
</feature>
<accession>A0AAV5B6X2</accession>
<evidence type="ECO:0000256" key="1">
    <source>
        <dbReference type="SAM" id="MobiDB-lite"/>
    </source>
</evidence>
<evidence type="ECO:0000313" key="4">
    <source>
        <dbReference type="Proteomes" id="UP001055025"/>
    </source>
</evidence>
<organism evidence="3 4">
    <name type="scientific">Granulimonas faecalis</name>
    <dbReference type="NCBI Taxonomy" id="2894155"/>
    <lineage>
        <taxon>Bacteria</taxon>
        <taxon>Bacillati</taxon>
        <taxon>Actinomycetota</taxon>
        <taxon>Coriobacteriia</taxon>
        <taxon>Coriobacteriales</taxon>
        <taxon>Kribbibacteriaceae</taxon>
        <taxon>Granulimonas</taxon>
    </lineage>
</organism>
<feature type="compositionally biased region" description="Polar residues" evidence="1">
    <location>
        <begin position="1"/>
        <end position="12"/>
    </location>
</feature>
<keyword evidence="2" id="KW-1133">Transmembrane helix</keyword>